<comment type="caution">
    <text evidence="2">The sequence shown here is derived from an EMBL/GenBank/DDBJ whole genome shotgun (WGS) entry which is preliminary data.</text>
</comment>
<evidence type="ECO:0008006" key="4">
    <source>
        <dbReference type="Google" id="ProtNLM"/>
    </source>
</evidence>
<dbReference type="RefSeq" id="WP_348709768.1">
    <property type="nucleotide sequence ID" value="NZ_CAXIXY010000003.1"/>
</dbReference>
<dbReference type="InterPro" id="IPR007263">
    <property type="entry name" value="DCC1-like"/>
</dbReference>
<feature type="transmembrane region" description="Helical" evidence="1">
    <location>
        <begin position="195"/>
        <end position="216"/>
    </location>
</feature>
<feature type="transmembrane region" description="Helical" evidence="1">
    <location>
        <begin position="222"/>
        <end position="240"/>
    </location>
</feature>
<organism evidence="2 3">
    <name type="scientific">Tenacibaculum platacis</name>
    <dbReference type="NCBI Taxonomy" id="3137852"/>
    <lineage>
        <taxon>Bacteria</taxon>
        <taxon>Pseudomonadati</taxon>
        <taxon>Bacteroidota</taxon>
        <taxon>Flavobacteriia</taxon>
        <taxon>Flavobacteriales</taxon>
        <taxon>Flavobacteriaceae</taxon>
        <taxon>Tenacibaculum</taxon>
    </lineage>
</organism>
<keyword evidence="1" id="KW-0812">Transmembrane</keyword>
<dbReference type="EMBL" id="CAXIXY010000003">
    <property type="protein sequence ID" value="CAL2075810.1"/>
    <property type="molecule type" value="Genomic_DNA"/>
</dbReference>
<keyword evidence="1" id="KW-0472">Membrane</keyword>
<feature type="transmembrane region" description="Helical" evidence="1">
    <location>
        <begin position="166"/>
        <end position="183"/>
    </location>
</feature>
<gene>
    <name evidence="2" type="ORF">T190607A01A_10254</name>
</gene>
<reference evidence="2 3" key="1">
    <citation type="submission" date="2024-05" db="EMBL/GenBank/DDBJ databases">
        <authorList>
            <person name="Duchaud E."/>
        </authorList>
    </citation>
    <scope>NUCLEOTIDE SEQUENCE [LARGE SCALE GENOMIC DNA]</scope>
    <source>
        <strain evidence="2">Ena-SAMPLE-TAB-13-05-2024-13:56:06:370-140302</strain>
    </source>
</reference>
<evidence type="ECO:0000256" key="1">
    <source>
        <dbReference type="SAM" id="Phobius"/>
    </source>
</evidence>
<accession>A0ABP1EF62</accession>
<evidence type="ECO:0000313" key="2">
    <source>
        <dbReference type="EMBL" id="CAL2075810.1"/>
    </source>
</evidence>
<feature type="transmembrane region" description="Helical" evidence="1">
    <location>
        <begin position="252"/>
        <end position="271"/>
    </location>
</feature>
<proteinExistence type="predicted"/>
<protein>
    <recommendedName>
        <fullName evidence="4">DUF393 domain-containing protein</fullName>
    </recommendedName>
</protein>
<evidence type="ECO:0000313" key="3">
    <source>
        <dbReference type="Proteomes" id="UP001497416"/>
    </source>
</evidence>
<dbReference type="Proteomes" id="UP001497416">
    <property type="component" value="Unassembled WGS sequence"/>
</dbReference>
<dbReference type="Pfam" id="PF04134">
    <property type="entry name" value="DCC1-like"/>
    <property type="match status" value="1"/>
</dbReference>
<keyword evidence="1" id="KW-1133">Transmembrane helix</keyword>
<name>A0ABP1EF62_9FLAO</name>
<feature type="transmembrane region" description="Helical" evidence="1">
    <location>
        <begin position="137"/>
        <end position="154"/>
    </location>
</feature>
<sequence length="273" mass="31735">MKTLNNHTILYDEDCPLCKAYTSTFINTKMLDKEGRKPYCEITEHEREFIDVPRAANEIALVDTEKNEVIYGIDSLLKVIGFSFPLVEKVGNIKLVKFFLKRLYSFISYNRKVIMPSEKKEENSLECSPSFNLKYRLFYIVFGLIITVVTLFHFSDLITILPKSSYYREILLALGMLLSQYIFVLKEDHQTRINYMGNVITVSLFGCIALGQLLILNSLIELSQFIIIFGFSGTVALMFFEHKRRIRLLQLPTYLSWTWIGYRLVIGMIILNV</sequence>
<keyword evidence="3" id="KW-1185">Reference proteome</keyword>